<name>A0AAQ3SEK0_PASNO</name>
<reference evidence="1 2" key="1">
    <citation type="submission" date="2024-02" db="EMBL/GenBank/DDBJ databases">
        <title>High-quality chromosome-scale genome assembly of Pensacola bahiagrass (Paspalum notatum Flugge var. saurae).</title>
        <authorList>
            <person name="Vega J.M."/>
            <person name="Podio M."/>
            <person name="Orjuela J."/>
            <person name="Siena L.A."/>
            <person name="Pessino S.C."/>
            <person name="Combes M.C."/>
            <person name="Mariac C."/>
            <person name="Albertini E."/>
            <person name="Pupilli F."/>
            <person name="Ortiz J.P.A."/>
            <person name="Leblanc O."/>
        </authorList>
    </citation>
    <scope>NUCLEOTIDE SEQUENCE [LARGE SCALE GENOMIC DNA]</scope>
    <source>
        <strain evidence="1">R1</strain>
        <tissue evidence="1">Leaf</tissue>
    </source>
</reference>
<dbReference type="EMBL" id="CP144745">
    <property type="protein sequence ID" value="WVZ49051.1"/>
    <property type="molecule type" value="Genomic_DNA"/>
</dbReference>
<dbReference type="AlphaFoldDB" id="A0AAQ3SEK0"/>
<dbReference type="Proteomes" id="UP001341281">
    <property type="component" value="Chromosome 01"/>
</dbReference>
<keyword evidence="2" id="KW-1185">Reference proteome</keyword>
<sequence>MALDRIGALAPPLPTAEVDVFLLDEPPCGEYRRRAHSTELSSSLRQVSVSKCWPHLLGFTAS</sequence>
<proteinExistence type="predicted"/>
<evidence type="ECO:0000313" key="1">
    <source>
        <dbReference type="EMBL" id="WVZ49051.1"/>
    </source>
</evidence>
<gene>
    <name evidence="1" type="ORF">U9M48_000432</name>
</gene>
<protein>
    <submittedName>
        <fullName evidence="1">Uncharacterized protein</fullName>
    </submittedName>
</protein>
<organism evidence="1 2">
    <name type="scientific">Paspalum notatum var. saurae</name>
    <dbReference type="NCBI Taxonomy" id="547442"/>
    <lineage>
        <taxon>Eukaryota</taxon>
        <taxon>Viridiplantae</taxon>
        <taxon>Streptophyta</taxon>
        <taxon>Embryophyta</taxon>
        <taxon>Tracheophyta</taxon>
        <taxon>Spermatophyta</taxon>
        <taxon>Magnoliopsida</taxon>
        <taxon>Liliopsida</taxon>
        <taxon>Poales</taxon>
        <taxon>Poaceae</taxon>
        <taxon>PACMAD clade</taxon>
        <taxon>Panicoideae</taxon>
        <taxon>Andropogonodae</taxon>
        <taxon>Paspaleae</taxon>
        <taxon>Paspalinae</taxon>
        <taxon>Paspalum</taxon>
    </lineage>
</organism>
<evidence type="ECO:0000313" key="2">
    <source>
        <dbReference type="Proteomes" id="UP001341281"/>
    </source>
</evidence>
<accession>A0AAQ3SEK0</accession>